<protein>
    <submittedName>
        <fullName evidence="3">Uncharacterized protein</fullName>
    </submittedName>
</protein>
<dbReference type="AlphaFoldDB" id="A0A5B0NYX9"/>
<feature type="region of interest" description="Disordered" evidence="1">
    <location>
        <begin position="59"/>
        <end position="94"/>
    </location>
</feature>
<dbReference type="Proteomes" id="UP000325313">
    <property type="component" value="Unassembled WGS sequence"/>
</dbReference>
<evidence type="ECO:0000313" key="4">
    <source>
        <dbReference type="Proteomes" id="UP000324748"/>
    </source>
</evidence>
<sequence length="178" mass="19507">MIYDNNDLNALNSNPSPYNFEGSDDMFAEPTSDVAEVLPPAYRDVAPMSVILPRSHRLATATQPPTSDPHSMAPTSPVTPMSPPTTPRMRPSAAPFMPAPVVDPPGPQTASDAMFSGSFLVAQFYNFLIMLESVLAEFPPNHPDAAIHTLLRMDAALLQDWFYHHRSHLKPAAHFLSL</sequence>
<name>A0A5B0NYX9_PUCGR</name>
<dbReference type="Proteomes" id="UP000324748">
    <property type="component" value="Unassembled WGS sequence"/>
</dbReference>
<evidence type="ECO:0000256" key="1">
    <source>
        <dbReference type="SAM" id="MobiDB-lite"/>
    </source>
</evidence>
<dbReference type="EMBL" id="VSWC01000080">
    <property type="protein sequence ID" value="KAA1092669.1"/>
    <property type="molecule type" value="Genomic_DNA"/>
</dbReference>
<organism evidence="3 5">
    <name type="scientific">Puccinia graminis f. sp. tritici</name>
    <dbReference type="NCBI Taxonomy" id="56615"/>
    <lineage>
        <taxon>Eukaryota</taxon>
        <taxon>Fungi</taxon>
        <taxon>Dikarya</taxon>
        <taxon>Basidiomycota</taxon>
        <taxon>Pucciniomycotina</taxon>
        <taxon>Pucciniomycetes</taxon>
        <taxon>Pucciniales</taxon>
        <taxon>Pucciniaceae</taxon>
        <taxon>Puccinia</taxon>
    </lineage>
</organism>
<comment type="caution">
    <text evidence="3">The sequence shown here is derived from an EMBL/GenBank/DDBJ whole genome shotgun (WGS) entry which is preliminary data.</text>
</comment>
<feature type="region of interest" description="Disordered" evidence="1">
    <location>
        <begin position="1"/>
        <end position="23"/>
    </location>
</feature>
<dbReference type="EMBL" id="VDEP01000373">
    <property type="protein sequence ID" value="KAA1093774.1"/>
    <property type="molecule type" value="Genomic_DNA"/>
</dbReference>
<evidence type="ECO:0000313" key="5">
    <source>
        <dbReference type="Proteomes" id="UP000325313"/>
    </source>
</evidence>
<accession>A0A5B0NYX9</accession>
<feature type="compositionally biased region" description="Polar residues" evidence="1">
    <location>
        <begin position="1"/>
        <end position="17"/>
    </location>
</feature>
<feature type="compositionally biased region" description="Polar residues" evidence="1">
    <location>
        <begin position="60"/>
        <end position="69"/>
    </location>
</feature>
<keyword evidence="4" id="KW-1185">Reference proteome</keyword>
<reference evidence="4 5" key="1">
    <citation type="submission" date="2019-05" db="EMBL/GenBank/DDBJ databases">
        <title>Emergence of the Ug99 lineage of the wheat stem rust pathogen through somatic hybridization.</title>
        <authorList>
            <person name="Li F."/>
            <person name="Upadhyaya N.M."/>
            <person name="Sperschneider J."/>
            <person name="Matny O."/>
            <person name="Nguyen-Phuc H."/>
            <person name="Mago R."/>
            <person name="Raley C."/>
            <person name="Miller M.E."/>
            <person name="Silverstein K.A.T."/>
            <person name="Henningsen E."/>
            <person name="Hirsch C.D."/>
            <person name="Visser B."/>
            <person name="Pretorius Z.A."/>
            <person name="Steffenson B.J."/>
            <person name="Schwessinger B."/>
            <person name="Dodds P.N."/>
            <person name="Figueroa M."/>
        </authorList>
    </citation>
    <scope>NUCLEOTIDE SEQUENCE [LARGE SCALE GENOMIC DNA]</scope>
    <source>
        <strain evidence="2">21-0</strain>
        <strain evidence="3 5">Ug99</strain>
    </source>
</reference>
<gene>
    <name evidence="2" type="ORF">PGT21_010932</name>
    <name evidence="3" type="ORF">PGTUg99_028815</name>
</gene>
<evidence type="ECO:0000313" key="2">
    <source>
        <dbReference type="EMBL" id="KAA1092669.1"/>
    </source>
</evidence>
<proteinExistence type="predicted"/>
<evidence type="ECO:0000313" key="3">
    <source>
        <dbReference type="EMBL" id="KAA1093774.1"/>
    </source>
</evidence>